<comment type="caution">
    <text evidence="2">The sequence shown here is derived from an EMBL/GenBank/DDBJ whole genome shotgun (WGS) entry which is preliminary data.</text>
</comment>
<proteinExistence type="predicted"/>
<evidence type="ECO:0000256" key="1">
    <source>
        <dbReference type="SAM" id="MobiDB-lite"/>
    </source>
</evidence>
<name>A0ABP8F525_9MYCO</name>
<organism evidence="2 3">
    <name type="scientific">Mycobacterium paraffinicum</name>
    <dbReference type="NCBI Taxonomy" id="53378"/>
    <lineage>
        <taxon>Bacteria</taxon>
        <taxon>Bacillati</taxon>
        <taxon>Actinomycetota</taxon>
        <taxon>Actinomycetes</taxon>
        <taxon>Mycobacteriales</taxon>
        <taxon>Mycobacteriaceae</taxon>
        <taxon>Mycobacterium</taxon>
    </lineage>
</organism>
<feature type="compositionally biased region" description="Gly residues" evidence="1">
    <location>
        <begin position="1"/>
        <end position="11"/>
    </location>
</feature>
<accession>A0ABP8F525</accession>
<dbReference type="Proteomes" id="UP001501417">
    <property type="component" value="Unassembled WGS sequence"/>
</dbReference>
<gene>
    <name evidence="2" type="ORF">GCM10023161_45080</name>
</gene>
<evidence type="ECO:0000313" key="2">
    <source>
        <dbReference type="EMBL" id="GAA4294975.1"/>
    </source>
</evidence>
<feature type="region of interest" description="Disordered" evidence="1">
    <location>
        <begin position="1"/>
        <end position="29"/>
    </location>
</feature>
<reference evidence="3" key="1">
    <citation type="journal article" date="2019" name="Int. J. Syst. Evol. Microbiol.">
        <title>The Global Catalogue of Microorganisms (GCM) 10K type strain sequencing project: providing services to taxonomists for standard genome sequencing and annotation.</title>
        <authorList>
            <consortium name="The Broad Institute Genomics Platform"/>
            <consortium name="The Broad Institute Genome Sequencing Center for Infectious Disease"/>
            <person name="Wu L."/>
            <person name="Ma J."/>
        </authorList>
    </citation>
    <scope>NUCLEOTIDE SEQUENCE [LARGE SCALE GENOMIC DNA]</scope>
    <source>
        <strain evidence="3">JCM 17782</strain>
    </source>
</reference>
<dbReference type="EMBL" id="BAABGF010000052">
    <property type="protein sequence ID" value="GAA4294975.1"/>
    <property type="molecule type" value="Genomic_DNA"/>
</dbReference>
<evidence type="ECO:0000313" key="3">
    <source>
        <dbReference type="Proteomes" id="UP001501417"/>
    </source>
</evidence>
<keyword evidence="3" id="KW-1185">Reference proteome</keyword>
<protein>
    <submittedName>
        <fullName evidence="2">Uncharacterized protein</fullName>
    </submittedName>
</protein>
<feature type="region of interest" description="Disordered" evidence="1">
    <location>
        <begin position="85"/>
        <end position="114"/>
    </location>
</feature>
<sequence>MSSGSGAGGAERGWPSTAGSSASMTDMLYPSSRDRRPAVVIAATGAASAIMNSIRVSGSAGSIAKYVAPDLSTASIVATACADRSNNSATHEPGPTPSAVNRCANRLAASSSSR</sequence>